<feature type="domain" description="DNA-binding protein H-NS-like C-terminal" evidence="7">
    <location>
        <begin position="83"/>
        <end position="132"/>
    </location>
</feature>
<evidence type="ECO:0000313" key="9">
    <source>
        <dbReference type="Proteomes" id="UP001333710"/>
    </source>
</evidence>
<evidence type="ECO:0000256" key="6">
    <source>
        <dbReference type="SAM" id="Coils"/>
    </source>
</evidence>
<evidence type="ECO:0000256" key="5">
    <source>
        <dbReference type="PIRNR" id="PIRNR002096"/>
    </source>
</evidence>
<keyword evidence="4 5" id="KW-0238">DNA-binding</keyword>
<evidence type="ECO:0000256" key="4">
    <source>
        <dbReference type="ARBA" id="ARBA00023125"/>
    </source>
</evidence>
<dbReference type="Gene3D" id="4.10.430.10">
    <property type="entry name" value="Histone-like protein H-NS, C-terminal domain"/>
    <property type="match status" value="1"/>
</dbReference>
<dbReference type="RefSeq" id="WP_338292479.1">
    <property type="nucleotide sequence ID" value="NZ_AP027272.1"/>
</dbReference>
<dbReference type="Gene3D" id="1.10.287.1050">
    <property type="entry name" value="H-NS histone-like proteins"/>
    <property type="match status" value="1"/>
</dbReference>
<name>A0AA48HV61_9ALTE</name>
<dbReference type="InterPro" id="IPR001801">
    <property type="entry name" value="Histone_HNS"/>
</dbReference>
<dbReference type="InterPro" id="IPR054180">
    <property type="entry name" value="H-NS-like_N"/>
</dbReference>
<evidence type="ECO:0000256" key="3">
    <source>
        <dbReference type="ARBA" id="ARBA00022490"/>
    </source>
</evidence>
<comment type="subcellular location">
    <subcellularLocation>
        <location evidence="1">Cytoplasm</location>
        <location evidence="1">Nucleoid</location>
    </subcellularLocation>
</comment>
<dbReference type="InterPro" id="IPR027454">
    <property type="entry name" value="Histone_HNS_N"/>
</dbReference>
<dbReference type="GO" id="GO:0032993">
    <property type="term" value="C:protein-DNA complex"/>
    <property type="evidence" value="ECO:0007669"/>
    <property type="project" value="TreeGrafter"/>
</dbReference>
<evidence type="ECO:0000313" key="8">
    <source>
        <dbReference type="EMBL" id="BDX06463.1"/>
    </source>
</evidence>
<organism evidence="8 9">
    <name type="scientific">Planctobacterium marinum</name>
    <dbReference type="NCBI Taxonomy" id="1631968"/>
    <lineage>
        <taxon>Bacteria</taxon>
        <taxon>Pseudomonadati</taxon>
        <taxon>Pseudomonadota</taxon>
        <taxon>Gammaproteobacteria</taxon>
        <taxon>Alteromonadales</taxon>
        <taxon>Alteromonadaceae</taxon>
        <taxon>Planctobacterium</taxon>
    </lineage>
</organism>
<dbReference type="GO" id="GO:0003681">
    <property type="term" value="F:bent DNA binding"/>
    <property type="evidence" value="ECO:0007669"/>
    <property type="project" value="TreeGrafter"/>
</dbReference>
<dbReference type="GO" id="GO:0009295">
    <property type="term" value="C:nucleoid"/>
    <property type="evidence" value="ECO:0007669"/>
    <property type="project" value="UniProtKB-SubCell"/>
</dbReference>
<dbReference type="GO" id="GO:0003680">
    <property type="term" value="F:minor groove of adenine-thymine-rich DNA binding"/>
    <property type="evidence" value="ECO:0007669"/>
    <property type="project" value="TreeGrafter"/>
</dbReference>
<sequence length="133" mass="15151">MNEFLKTLTHGRKLQGAVKELSIQELEEIVVKLRNIIETRKQKESEKLAAEKEKLEKIAEIQKQLQDAGITFEDLASNNVIAPSKRVGQKRPIKYSYTDGDGEVHNWTGIGRMPLVFSEQLKQGKNLEDFSVN</sequence>
<dbReference type="PIRSF" id="PIRSF002096">
    <property type="entry name" value="HnS"/>
    <property type="match status" value="1"/>
</dbReference>
<protein>
    <recommendedName>
        <fullName evidence="5">DNA-binding protein</fullName>
    </recommendedName>
</protein>
<keyword evidence="3" id="KW-0963">Cytoplasm</keyword>
<accession>A0AA48HV61</accession>
<dbReference type="PANTHER" id="PTHR38097">
    <property type="match status" value="1"/>
</dbReference>
<keyword evidence="6" id="KW-0175">Coiled coil</keyword>
<dbReference type="GO" id="GO:0000976">
    <property type="term" value="F:transcription cis-regulatory region binding"/>
    <property type="evidence" value="ECO:0007669"/>
    <property type="project" value="TreeGrafter"/>
</dbReference>
<dbReference type="SMART" id="SM00528">
    <property type="entry name" value="HNS"/>
    <property type="match status" value="1"/>
</dbReference>
<dbReference type="InterPro" id="IPR027444">
    <property type="entry name" value="H-NS_C_dom"/>
</dbReference>
<dbReference type="EMBL" id="AP027272">
    <property type="protein sequence ID" value="BDX06463.1"/>
    <property type="molecule type" value="Genomic_DNA"/>
</dbReference>
<dbReference type="SUPFAM" id="SSF81273">
    <property type="entry name" value="H-NS histone-like proteins"/>
    <property type="match status" value="2"/>
</dbReference>
<dbReference type="Pfam" id="PF22470">
    <property type="entry name" value="Histone_HNS_N"/>
    <property type="match status" value="1"/>
</dbReference>
<dbReference type="AlphaFoldDB" id="A0AA48HV61"/>
<proteinExistence type="inferred from homology"/>
<dbReference type="GO" id="GO:0001217">
    <property type="term" value="F:DNA-binding transcription repressor activity"/>
    <property type="evidence" value="ECO:0007669"/>
    <property type="project" value="TreeGrafter"/>
</dbReference>
<evidence type="ECO:0000256" key="1">
    <source>
        <dbReference type="ARBA" id="ARBA00004453"/>
    </source>
</evidence>
<dbReference type="InterPro" id="IPR037150">
    <property type="entry name" value="H-NS_C_dom_sf"/>
</dbReference>
<dbReference type="GO" id="GO:0030527">
    <property type="term" value="F:structural constituent of chromatin"/>
    <property type="evidence" value="ECO:0007669"/>
    <property type="project" value="InterPro"/>
</dbReference>
<dbReference type="GO" id="GO:0005829">
    <property type="term" value="C:cytosol"/>
    <property type="evidence" value="ECO:0007669"/>
    <property type="project" value="TreeGrafter"/>
</dbReference>
<evidence type="ECO:0000259" key="7">
    <source>
        <dbReference type="SMART" id="SM00528"/>
    </source>
</evidence>
<dbReference type="Pfam" id="PF00816">
    <property type="entry name" value="Histone_HNS"/>
    <property type="match status" value="1"/>
</dbReference>
<dbReference type="KEGG" id="pmaw:MACH26_19840"/>
<gene>
    <name evidence="8" type="ORF">MACH26_19840</name>
</gene>
<keyword evidence="9" id="KW-1185">Reference proteome</keyword>
<comment type="similarity">
    <text evidence="2 5">Belongs to the histone-like protein H-NS family.</text>
</comment>
<dbReference type="PANTHER" id="PTHR38097:SF2">
    <property type="entry name" value="DNA-BINDING PROTEIN STPA"/>
    <property type="match status" value="1"/>
</dbReference>
<feature type="coiled-coil region" evidence="6">
    <location>
        <begin position="23"/>
        <end position="68"/>
    </location>
</feature>
<dbReference type="GO" id="GO:0046983">
    <property type="term" value="F:protein dimerization activity"/>
    <property type="evidence" value="ECO:0007669"/>
    <property type="project" value="InterPro"/>
</dbReference>
<evidence type="ECO:0000256" key="2">
    <source>
        <dbReference type="ARBA" id="ARBA00010610"/>
    </source>
</evidence>
<dbReference type="Proteomes" id="UP001333710">
    <property type="component" value="Chromosome"/>
</dbReference>
<reference evidence="8" key="1">
    <citation type="submission" date="2023-01" db="EMBL/GenBank/DDBJ databases">
        <title>Complete genome sequence of Planctobacterium marinum strain Dej080120_11.</title>
        <authorList>
            <person name="Ueki S."/>
            <person name="Maruyama F."/>
        </authorList>
    </citation>
    <scope>NUCLEOTIDE SEQUENCE</scope>
    <source>
        <strain evidence="8">Dej080120_11</strain>
    </source>
</reference>